<reference evidence="1 2" key="1">
    <citation type="submission" date="2019-03" db="EMBL/GenBank/DDBJ databases">
        <title>Genomic Encyclopedia of Archaeal and Bacterial Type Strains, Phase II (KMG-II): from individual species to whole genera.</title>
        <authorList>
            <person name="Goeker M."/>
        </authorList>
    </citation>
    <scope>NUCLEOTIDE SEQUENCE [LARGE SCALE GENOMIC DNA]</scope>
    <source>
        <strain evidence="1 2">DSM 27697</strain>
    </source>
</reference>
<dbReference type="AlphaFoldDB" id="A0A4R1H479"/>
<proteinExistence type="predicted"/>
<gene>
    <name evidence="1" type="ORF">CLV83_0018</name>
</gene>
<evidence type="ECO:0000313" key="1">
    <source>
        <dbReference type="EMBL" id="TCK16467.1"/>
    </source>
</evidence>
<evidence type="ECO:0000313" key="2">
    <source>
        <dbReference type="Proteomes" id="UP000294546"/>
    </source>
</evidence>
<comment type="caution">
    <text evidence="1">The sequence shown here is derived from an EMBL/GenBank/DDBJ whole genome shotgun (WGS) entry which is preliminary data.</text>
</comment>
<sequence>MEEPLRKHLQSRLEGREAGEFHFPEIYGPSWEQLWIGDRVKLGHAFLNAVRKGEFPGVNDTGVKRGGGRCYRWSGLNEGLREGLDDAGE</sequence>
<dbReference type="EMBL" id="SMFU01000001">
    <property type="protein sequence ID" value="TCK16467.1"/>
    <property type="molecule type" value="Genomic_DNA"/>
</dbReference>
<name>A0A4R1H479_9GAMM</name>
<protein>
    <submittedName>
        <fullName evidence="1">Uncharacterized protein DUF1413</fullName>
    </submittedName>
</protein>
<organism evidence="1 2">
    <name type="scientific">Marinobacterium mangrovicola</name>
    <dbReference type="NCBI Taxonomy" id="1476959"/>
    <lineage>
        <taxon>Bacteria</taxon>
        <taxon>Pseudomonadati</taxon>
        <taxon>Pseudomonadota</taxon>
        <taxon>Gammaproteobacteria</taxon>
        <taxon>Oceanospirillales</taxon>
        <taxon>Oceanospirillaceae</taxon>
        <taxon>Marinobacterium</taxon>
    </lineage>
</organism>
<dbReference type="RefSeq" id="WP_132285715.1">
    <property type="nucleotide sequence ID" value="NZ_SMFU01000001.1"/>
</dbReference>
<dbReference type="InterPro" id="IPR010813">
    <property type="entry name" value="DUF1413"/>
</dbReference>
<dbReference type="Proteomes" id="UP000294546">
    <property type="component" value="Unassembled WGS sequence"/>
</dbReference>
<keyword evidence="2" id="KW-1185">Reference proteome</keyword>
<dbReference type="Pfam" id="PF07205">
    <property type="entry name" value="DUF1413"/>
    <property type="match status" value="1"/>
</dbReference>
<dbReference type="OrthoDB" id="7631703at2"/>
<accession>A0A4R1H479</accession>